<dbReference type="STRING" id="1454003.AW10_04062"/>
<dbReference type="EMBL" id="JEMX01000125">
    <property type="protein sequence ID" value="EXI77054.1"/>
    <property type="molecule type" value="Genomic_DNA"/>
</dbReference>
<evidence type="ECO:0000313" key="2">
    <source>
        <dbReference type="Proteomes" id="UP000021816"/>
    </source>
</evidence>
<protein>
    <submittedName>
        <fullName evidence="1">Uncharacterized protein</fullName>
    </submittedName>
</protein>
<sequence length="46" mass="5221">MRDDDAIQAIHSLAGSLKDLQQQAAQQYLPIVDDILRTCSRDTRHI</sequence>
<name>A0A011QE75_9PROT</name>
<gene>
    <name evidence="1" type="ORF">AW10_04062</name>
</gene>
<evidence type="ECO:0000313" key="1">
    <source>
        <dbReference type="EMBL" id="EXI77054.1"/>
    </source>
</evidence>
<comment type="caution">
    <text evidence="1">The sequence shown here is derived from an EMBL/GenBank/DDBJ whole genome shotgun (WGS) entry which is preliminary data.</text>
</comment>
<dbReference type="Proteomes" id="UP000021816">
    <property type="component" value="Unassembled WGS sequence"/>
</dbReference>
<accession>A0A011QE75</accession>
<dbReference type="PATRIC" id="fig|1454003.3.peg.4128"/>
<dbReference type="AlphaFoldDB" id="A0A011QE75"/>
<organism evidence="1 2">
    <name type="scientific">Candidatus Accumulibacter appositus</name>
    <dbReference type="NCBI Taxonomy" id="1454003"/>
    <lineage>
        <taxon>Bacteria</taxon>
        <taxon>Pseudomonadati</taxon>
        <taxon>Pseudomonadota</taxon>
        <taxon>Betaproteobacteria</taxon>
        <taxon>Candidatus Accumulibacter</taxon>
    </lineage>
</organism>
<proteinExistence type="predicted"/>
<reference evidence="1 2" key="1">
    <citation type="submission" date="2014-02" db="EMBL/GenBank/DDBJ databases">
        <title>Expanding our view of genomic diversity in Candidatus Accumulibacter clades.</title>
        <authorList>
            <person name="Skennerton C.T."/>
            <person name="Barr J.J."/>
            <person name="Slater F.R."/>
            <person name="Bond P.L."/>
            <person name="Tyson G.W."/>
        </authorList>
    </citation>
    <scope>NUCLEOTIDE SEQUENCE [LARGE SCALE GENOMIC DNA]</scope>
    <source>
        <strain evidence="2">BA-92</strain>
    </source>
</reference>